<dbReference type="InterPro" id="IPR036396">
    <property type="entry name" value="Cyt_P450_sf"/>
</dbReference>
<gene>
    <name evidence="11" type="ORF">A7U60_g1968</name>
</gene>
<dbReference type="OrthoDB" id="2789670at2759"/>
<evidence type="ECO:0000256" key="3">
    <source>
        <dbReference type="ARBA" id="ARBA00010617"/>
    </source>
</evidence>
<dbReference type="PROSITE" id="PS00086">
    <property type="entry name" value="CYTOCHROME_P450"/>
    <property type="match status" value="1"/>
</dbReference>
<keyword evidence="6 10" id="KW-0560">Oxidoreductase</keyword>
<dbReference type="CDD" id="cd11065">
    <property type="entry name" value="CYP64-like"/>
    <property type="match status" value="1"/>
</dbReference>
<keyword evidence="12" id="KW-1185">Reference proteome</keyword>
<dbReference type="SUPFAM" id="SSF48264">
    <property type="entry name" value="Cytochrome P450"/>
    <property type="match status" value="1"/>
</dbReference>
<name>A0A9Q5NAW8_SANBA</name>
<evidence type="ECO:0000313" key="11">
    <source>
        <dbReference type="EMBL" id="OCB90783.1"/>
    </source>
</evidence>
<dbReference type="InterPro" id="IPR001128">
    <property type="entry name" value="Cyt_P450"/>
</dbReference>
<dbReference type="GO" id="GO:0020037">
    <property type="term" value="F:heme binding"/>
    <property type="evidence" value="ECO:0007669"/>
    <property type="project" value="InterPro"/>
</dbReference>
<dbReference type="PANTHER" id="PTHR46300">
    <property type="entry name" value="P450, PUTATIVE (EUROFUNG)-RELATED-RELATED"/>
    <property type="match status" value="1"/>
</dbReference>
<keyword evidence="4 9" id="KW-0349">Heme</keyword>
<dbReference type="InterPro" id="IPR050364">
    <property type="entry name" value="Cytochrome_P450_fung"/>
</dbReference>
<dbReference type="PRINTS" id="PR00463">
    <property type="entry name" value="EP450I"/>
</dbReference>
<keyword evidence="7 9" id="KW-0408">Iron</keyword>
<dbReference type="PANTHER" id="PTHR46300:SF12">
    <property type="entry name" value="P450, PUTATIVE (EUROFUNG)-RELATED"/>
    <property type="match status" value="1"/>
</dbReference>
<organism evidence="11 12">
    <name type="scientific">Sanghuangporus baumii</name>
    <name type="common">Phellinus baumii</name>
    <dbReference type="NCBI Taxonomy" id="108892"/>
    <lineage>
        <taxon>Eukaryota</taxon>
        <taxon>Fungi</taxon>
        <taxon>Dikarya</taxon>
        <taxon>Basidiomycota</taxon>
        <taxon>Agaricomycotina</taxon>
        <taxon>Agaricomycetes</taxon>
        <taxon>Hymenochaetales</taxon>
        <taxon>Hymenochaetaceae</taxon>
        <taxon>Sanghuangporus</taxon>
    </lineage>
</organism>
<evidence type="ECO:0000256" key="6">
    <source>
        <dbReference type="ARBA" id="ARBA00023002"/>
    </source>
</evidence>
<reference evidence="11" key="1">
    <citation type="submission" date="2016-06" db="EMBL/GenBank/DDBJ databases">
        <title>Draft Genome sequence of the fungus Inonotus baumii.</title>
        <authorList>
            <person name="Zhu H."/>
            <person name="Lin W."/>
        </authorList>
    </citation>
    <scope>NUCLEOTIDE SEQUENCE</scope>
    <source>
        <strain evidence="11">821</strain>
    </source>
</reference>
<evidence type="ECO:0000256" key="10">
    <source>
        <dbReference type="RuleBase" id="RU000461"/>
    </source>
</evidence>
<accession>A0A9Q5NAW8</accession>
<dbReference type="GO" id="GO:0004497">
    <property type="term" value="F:monooxygenase activity"/>
    <property type="evidence" value="ECO:0007669"/>
    <property type="project" value="UniProtKB-KW"/>
</dbReference>
<dbReference type="Pfam" id="PF00067">
    <property type="entry name" value="p450"/>
    <property type="match status" value="1"/>
</dbReference>
<comment type="caution">
    <text evidence="11">The sequence shown here is derived from an EMBL/GenBank/DDBJ whole genome shotgun (WGS) entry which is preliminary data.</text>
</comment>
<dbReference type="GO" id="GO:0016705">
    <property type="term" value="F:oxidoreductase activity, acting on paired donors, with incorporation or reduction of molecular oxygen"/>
    <property type="evidence" value="ECO:0007669"/>
    <property type="project" value="InterPro"/>
</dbReference>
<dbReference type="Proteomes" id="UP000757232">
    <property type="component" value="Unassembled WGS sequence"/>
</dbReference>
<keyword evidence="8 10" id="KW-0503">Monooxygenase</keyword>
<feature type="binding site" description="axial binding residue" evidence="9">
    <location>
        <position position="421"/>
    </location>
    <ligand>
        <name>heme</name>
        <dbReference type="ChEBI" id="CHEBI:30413"/>
    </ligand>
    <ligandPart>
        <name>Fe</name>
        <dbReference type="ChEBI" id="CHEBI:18248"/>
    </ligandPart>
</feature>
<comment type="pathway">
    <text evidence="2">Secondary metabolite biosynthesis.</text>
</comment>
<evidence type="ECO:0000256" key="1">
    <source>
        <dbReference type="ARBA" id="ARBA00001971"/>
    </source>
</evidence>
<evidence type="ECO:0000256" key="7">
    <source>
        <dbReference type="ARBA" id="ARBA00023004"/>
    </source>
</evidence>
<evidence type="ECO:0000256" key="9">
    <source>
        <dbReference type="PIRSR" id="PIRSR602401-1"/>
    </source>
</evidence>
<dbReference type="PRINTS" id="PR00385">
    <property type="entry name" value="P450"/>
</dbReference>
<dbReference type="Gene3D" id="1.10.630.10">
    <property type="entry name" value="Cytochrome P450"/>
    <property type="match status" value="1"/>
</dbReference>
<dbReference type="InterPro" id="IPR017972">
    <property type="entry name" value="Cyt_P450_CS"/>
</dbReference>
<dbReference type="GO" id="GO:0005506">
    <property type="term" value="F:iron ion binding"/>
    <property type="evidence" value="ECO:0007669"/>
    <property type="project" value="InterPro"/>
</dbReference>
<comment type="similarity">
    <text evidence="3 10">Belongs to the cytochrome P450 family.</text>
</comment>
<evidence type="ECO:0000256" key="8">
    <source>
        <dbReference type="ARBA" id="ARBA00023033"/>
    </source>
</evidence>
<keyword evidence="5 9" id="KW-0479">Metal-binding</keyword>
<protein>
    <submittedName>
        <fullName evidence="11">Cytochrome P450</fullName>
    </submittedName>
</protein>
<proteinExistence type="inferred from homology"/>
<comment type="cofactor">
    <cofactor evidence="1 9">
        <name>heme</name>
        <dbReference type="ChEBI" id="CHEBI:30413"/>
    </cofactor>
</comment>
<dbReference type="EMBL" id="LNZH02000117">
    <property type="protein sequence ID" value="OCB90783.1"/>
    <property type="molecule type" value="Genomic_DNA"/>
</dbReference>
<dbReference type="InterPro" id="IPR002401">
    <property type="entry name" value="Cyt_P450_E_grp-I"/>
</dbReference>
<evidence type="ECO:0000256" key="5">
    <source>
        <dbReference type="ARBA" id="ARBA00022723"/>
    </source>
</evidence>
<dbReference type="AlphaFoldDB" id="A0A9Q5NAW8"/>
<evidence type="ECO:0000256" key="2">
    <source>
        <dbReference type="ARBA" id="ARBA00005179"/>
    </source>
</evidence>
<evidence type="ECO:0000313" key="12">
    <source>
        <dbReference type="Proteomes" id="UP000757232"/>
    </source>
</evidence>
<evidence type="ECO:0000256" key="4">
    <source>
        <dbReference type="ARBA" id="ARBA00022617"/>
    </source>
</evidence>
<sequence length="508" mass="57499">MKLVAKTLLSKKNPLPLPPGPKPKPFIGNLKDLPLPGQPVWTHWTKHKDLYGPISSVTVFGKTLIVLNDSSIAFELLDKRSAIFSSRPRMVFGEMVGLGNTLVAQAYSERFRAYQRAFHAEIGPKSSVARFNSLQELEVGRFLLHVLKEPDAVLQRIRTMAGAIILKISHGYAIEHHDRDPLVDLAEELLDIFTRTAESGAWIVDMLPFLRHIPAWVPGMTFKRTAARWRKTVTEFTEVPYAFVKRQLALGIHTPSYTSSRLEKGNLTPEDEFIVKWTAMSIYAGGADTTVAVLQCFFLAMTVYPEVQRTAQKEIDIVVGNDRLPNFGDRQDLPYIDAIVKEVLRWHPVVPLGFPHASTEDDVFEGYFIPKGALIIPNVWWFTHDPKTYHDPMTFKPERFLGDDPEMDPHSLVFGFGRRSCPGREFAYASIYLTIAQTLAVFNIDKFVEDGKVVESKVEFTRGMISHPLNFRTNVKPRNKKAEALIRSVEEEHPFTTGDAKILESLKT</sequence>